<dbReference type="eggNOG" id="ENOG5032QSW">
    <property type="taxonomic scope" value="Bacteria"/>
</dbReference>
<evidence type="ECO:0000313" key="1">
    <source>
        <dbReference type="EMBL" id="EFF76088.1"/>
    </source>
</evidence>
<protein>
    <submittedName>
        <fullName evidence="1">Uncharacterized protein</fullName>
    </submittedName>
</protein>
<dbReference type="Proteomes" id="UP000004510">
    <property type="component" value="Unassembled WGS sequence"/>
</dbReference>
<dbReference type="RefSeq" id="WP_006218631.1">
    <property type="nucleotide sequence ID" value="NZ_GG770409.1"/>
</dbReference>
<organism evidence="1 2">
    <name type="scientific">Achromobacter piechaudii ATCC 43553</name>
    <dbReference type="NCBI Taxonomy" id="742159"/>
    <lineage>
        <taxon>Bacteria</taxon>
        <taxon>Pseudomonadati</taxon>
        <taxon>Pseudomonadota</taxon>
        <taxon>Betaproteobacteria</taxon>
        <taxon>Burkholderiales</taxon>
        <taxon>Alcaligenaceae</taxon>
        <taxon>Achromobacter</taxon>
    </lineage>
</organism>
<sequence length="224" mass="24406">MAAPKKVDYERIEPGWRAGIKSPAQLAAEYTAETGVSVSHAAIIKHFKKLGVPRDLVAKVKAKASAMVMESMVTGKVSSVTSKHDAEIIDQSATIIANVQVSHRSDIRRARTLCMSLLEELETETGDIDLFRELGDILRSEDDKGQDKRNDVYQKVISSAGRIDSMKKLAETLKNLVGIEREAYGIAEATKLELSNPDGSLSQKGRSLADFYRDIGVSAQSGAQ</sequence>
<reference evidence="2" key="1">
    <citation type="submission" date="2010-03" db="EMBL/GenBank/DDBJ databases">
        <title>Complete sequence of Mobiluncus curtisii ATCC 43063.</title>
        <authorList>
            <person name="Muzny D."/>
            <person name="Qin X."/>
            <person name="Deng J."/>
            <person name="Jiang H."/>
            <person name="Liu Y."/>
            <person name="Qu J."/>
            <person name="Song X.-Z."/>
            <person name="Zhang L."/>
            <person name="Thornton R."/>
            <person name="Coyle M."/>
            <person name="Francisco L."/>
            <person name="Jackson L."/>
            <person name="Javaid M."/>
            <person name="Korchina V."/>
            <person name="Kovar C."/>
            <person name="Mata R."/>
            <person name="Mathew T."/>
            <person name="Ngo R."/>
            <person name="Nguyen L."/>
            <person name="Nguyen N."/>
            <person name="Okwuonu G."/>
            <person name="Ongeri F."/>
            <person name="Pham C."/>
            <person name="Simmons D."/>
            <person name="Wilczek-Boney K."/>
            <person name="Hale W."/>
            <person name="Jakkamsetti A."/>
            <person name="Pham P."/>
            <person name="Ruth R."/>
            <person name="San Lucas F."/>
            <person name="Warren J."/>
            <person name="Zhang J."/>
            <person name="Zhao Z."/>
            <person name="Zhou C."/>
            <person name="Zhu D."/>
            <person name="Lee S."/>
            <person name="Bess C."/>
            <person name="Blankenburg K."/>
            <person name="Forbes L."/>
            <person name="Fu Q."/>
            <person name="Gubbala S."/>
            <person name="Hirani K."/>
            <person name="Jayaseelan J.C."/>
            <person name="Lara F."/>
            <person name="Munidasa M."/>
            <person name="Palculict T."/>
            <person name="Patil S."/>
            <person name="Pu L.-L."/>
            <person name="Saada N."/>
            <person name="Tang L."/>
            <person name="Weissenberger G."/>
            <person name="Zhu Y."/>
            <person name="Hemphill L."/>
            <person name="Shang Y."/>
            <person name="Youmans B."/>
            <person name="Ayvaz T."/>
            <person name="Ross M."/>
            <person name="Santibanez J."/>
            <person name="Aqrawi P."/>
            <person name="Gross S."/>
            <person name="Joshi V."/>
            <person name="Fowler G."/>
            <person name="Nazareth L."/>
            <person name="Reid J."/>
            <person name="Worley K."/>
            <person name="Petrosino J."/>
            <person name="Highlander S."/>
            <person name="Gibbs R."/>
            <person name="Gibbs R."/>
        </authorList>
    </citation>
    <scope>NUCLEOTIDE SEQUENCE [LARGE SCALE GENOMIC DNA]</scope>
    <source>
        <strain evidence="2">ATCC 43553</strain>
    </source>
</reference>
<dbReference type="OrthoDB" id="8641910at2"/>
<dbReference type="AlphaFoldDB" id="D4XAS6"/>
<comment type="caution">
    <text evidence="1">The sequence shown here is derived from an EMBL/GenBank/DDBJ whole genome shotgun (WGS) entry which is preliminary data.</text>
</comment>
<dbReference type="HOGENOM" id="CLU_100142_0_0_4"/>
<gene>
    <name evidence="1" type="ORF">HMPREF0004_2573</name>
</gene>
<evidence type="ECO:0000313" key="2">
    <source>
        <dbReference type="Proteomes" id="UP000004510"/>
    </source>
</evidence>
<accession>D4XAS6</accession>
<dbReference type="EMBL" id="ADMS01000056">
    <property type="protein sequence ID" value="EFF76088.1"/>
    <property type="molecule type" value="Genomic_DNA"/>
</dbReference>
<dbReference type="PATRIC" id="fig|742159.3.peg.3515"/>
<proteinExistence type="predicted"/>
<name>D4XAS6_9BURK</name>